<proteinExistence type="predicted"/>
<evidence type="ECO:0000313" key="2">
    <source>
        <dbReference type="Proteomes" id="UP000320811"/>
    </source>
</evidence>
<gene>
    <name evidence="1" type="ORF">FHW36_101684</name>
</gene>
<name>A0A561Q319_9BACT</name>
<keyword evidence="2" id="KW-1185">Reference proteome</keyword>
<evidence type="ECO:0000313" key="1">
    <source>
        <dbReference type="EMBL" id="TWF44763.1"/>
    </source>
</evidence>
<dbReference type="AlphaFoldDB" id="A0A561Q319"/>
<accession>A0A561Q319</accession>
<protein>
    <submittedName>
        <fullName evidence="1">Uncharacterized protein</fullName>
    </submittedName>
</protein>
<comment type="caution">
    <text evidence="1">The sequence shown here is derived from an EMBL/GenBank/DDBJ whole genome shotgun (WGS) entry which is preliminary data.</text>
</comment>
<dbReference type="Proteomes" id="UP000320811">
    <property type="component" value="Unassembled WGS sequence"/>
</dbReference>
<sequence>MIKIFDRSRYIFPLKGVKSSQKHKINQQRYLGFHPWEMVKK</sequence>
<reference evidence="1 2" key="1">
    <citation type="submission" date="2019-06" db="EMBL/GenBank/DDBJ databases">
        <title>Sorghum-associated microbial communities from plants grown in Nebraska, USA.</title>
        <authorList>
            <person name="Schachtman D."/>
        </authorList>
    </citation>
    <scope>NUCLEOTIDE SEQUENCE [LARGE SCALE GENOMIC DNA]</scope>
    <source>
        <strain evidence="1 2">1209</strain>
    </source>
</reference>
<dbReference type="EMBL" id="VIWO01000001">
    <property type="protein sequence ID" value="TWF44763.1"/>
    <property type="molecule type" value="Genomic_DNA"/>
</dbReference>
<organism evidence="1 2">
    <name type="scientific">Chitinophaga polysaccharea</name>
    <dbReference type="NCBI Taxonomy" id="1293035"/>
    <lineage>
        <taxon>Bacteria</taxon>
        <taxon>Pseudomonadati</taxon>
        <taxon>Bacteroidota</taxon>
        <taxon>Chitinophagia</taxon>
        <taxon>Chitinophagales</taxon>
        <taxon>Chitinophagaceae</taxon>
        <taxon>Chitinophaga</taxon>
    </lineage>
</organism>